<protein>
    <submittedName>
        <fullName evidence="2">Uncharacterized protein</fullName>
    </submittedName>
</protein>
<evidence type="ECO:0000256" key="1">
    <source>
        <dbReference type="SAM" id="Phobius"/>
    </source>
</evidence>
<proteinExistence type="predicted"/>
<name>A0A660LEY5_9ACTN</name>
<reference evidence="2 3" key="1">
    <citation type="submission" date="2018-10" db="EMBL/GenBank/DDBJ databases">
        <title>Genomic Encyclopedia of Archaeal and Bacterial Type Strains, Phase II (KMG-II): from individual species to whole genera.</title>
        <authorList>
            <person name="Goeker M."/>
        </authorList>
    </citation>
    <scope>NUCLEOTIDE SEQUENCE [LARGE SCALE GENOMIC DNA]</scope>
    <source>
        <strain evidence="2 3">DSM 14954</strain>
    </source>
</reference>
<sequence length="222" mass="23375">MRSPARICAAVCGLAVVALLLVSAFKRTDESFTLGVAAALPVVPLDPGQEACQERIRVPPSGNFDRVAFKVGTYGRPGPELAVEIRDSASRRVLARGTLAAGYADVQREPQHVVRVGEVPASSSVAACVRNDGPTRMAIFGNPDAASLPTTAEIDGVGAGVDLALRFERSPRSLLSLVGAFAARAALFKVSWFGAWTFWLLGALVLVAVPVLLVRAVRGLEE</sequence>
<evidence type="ECO:0000313" key="2">
    <source>
        <dbReference type="EMBL" id="RKQ92866.1"/>
    </source>
</evidence>
<evidence type="ECO:0000313" key="3">
    <source>
        <dbReference type="Proteomes" id="UP000278962"/>
    </source>
</evidence>
<keyword evidence="1" id="KW-1133">Transmembrane helix</keyword>
<dbReference type="Proteomes" id="UP000278962">
    <property type="component" value="Unassembled WGS sequence"/>
</dbReference>
<keyword evidence="3" id="KW-1185">Reference proteome</keyword>
<dbReference type="EMBL" id="RBIL01000001">
    <property type="protein sequence ID" value="RKQ92866.1"/>
    <property type="molecule type" value="Genomic_DNA"/>
</dbReference>
<comment type="caution">
    <text evidence="2">The sequence shown here is derived from an EMBL/GenBank/DDBJ whole genome shotgun (WGS) entry which is preliminary data.</text>
</comment>
<accession>A0A660LEY5</accession>
<keyword evidence="1" id="KW-0472">Membrane</keyword>
<dbReference type="RefSeq" id="WP_170179068.1">
    <property type="nucleotide sequence ID" value="NZ_RBIL01000001.1"/>
</dbReference>
<dbReference type="AlphaFoldDB" id="A0A660LEY5"/>
<keyword evidence="1" id="KW-0812">Transmembrane</keyword>
<organism evidence="2 3">
    <name type="scientific">Solirubrobacter pauli</name>
    <dbReference type="NCBI Taxonomy" id="166793"/>
    <lineage>
        <taxon>Bacteria</taxon>
        <taxon>Bacillati</taxon>
        <taxon>Actinomycetota</taxon>
        <taxon>Thermoleophilia</taxon>
        <taxon>Solirubrobacterales</taxon>
        <taxon>Solirubrobacteraceae</taxon>
        <taxon>Solirubrobacter</taxon>
    </lineage>
</organism>
<gene>
    <name evidence="2" type="ORF">C8N24_2722</name>
</gene>
<feature type="transmembrane region" description="Helical" evidence="1">
    <location>
        <begin position="192"/>
        <end position="214"/>
    </location>
</feature>